<keyword evidence="5" id="KW-1185">Reference proteome</keyword>
<evidence type="ECO:0000313" key="4">
    <source>
        <dbReference type="EMBL" id="GIG50103.1"/>
    </source>
</evidence>
<evidence type="ECO:0000256" key="2">
    <source>
        <dbReference type="RuleBase" id="RU003749"/>
    </source>
</evidence>
<gene>
    <name evidence="4" type="primary">arsI</name>
    <name evidence="4" type="ORF">Dsi01nite_081440</name>
</gene>
<proteinExistence type="inferred from homology"/>
<dbReference type="PROSITE" id="PS50801">
    <property type="entry name" value="STAS"/>
    <property type="match status" value="1"/>
</dbReference>
<dbReference type="PANTHER" id="PTHR33495">
    <property type="entry name" value="ANTI-SIGMA FACTOR ANTAGONIST TM_1081-RELATED-RELATED"/>
    <property type="match status" value="1"/>
</dbReference>
<dbReference type="InterPro" id="IPR003658">
    <property type="entry name" value="Anti-sigma_ant"/>
</dbReference>
<dbReference type="InterPro" id="IPR036513">
    <property type="entry name" value="STAS_dom_sf"/>
</dbReference>
<dbReference type="EMBL" id="BONQ01000128">
    <property type="protein sequence ID" value="GIG50103.1"/>
    <property type="molecule type" value="Genomic_DNA"/>
</dbReference>
<protein>
    <recommendedName>
        <fullName evidence="2">Anti-sigma factor antagonist</fullName>
    </recommendedName>
</protein>
<comment type="similarity">
    <text evidence="1 2">Belongs to the anti-sigma-factor antagonist family.</text>
</comment>
<dbReference type="NCBIfam" id="TIGR00377">
    <property type="entry name" value="ant_ant_sig"/>
    <property type="match status" value="1"/>
</dbReference>
<feature type="domain" description="STAS" evidence="3">
    <location>
        <begin position="18"/>
        <end position="126"/>
    </location>
</feature>
<dbReference type="SUPFAM" id="SSF52091">
    <property type="entry name" value="SpoIIaa-like"/>
    <property type="match status" value="1"/>
</dbReference>
<dbReference type="PANTHER" id="PTHR33495:SF2">
    <property type="entry name" value="ANTI-SIGMA FACTOR ANTAGONIST TM_1081-RELATED"/>
    <property type="match status" value="1"/>
</dbReference>
<dbReference type="GO" id="GO:0043856">
    <property type="term" value="F:anti-sigma factor antagonist activity"/>
    <property type="evidence" value="ECO:0007669"/>
    <property type="project" value="InterPro"/>
</dbReference>
<reference evidence="4" key="1">
    <citation type="submission" date="2021-01" db="EMBL/GenBank/DDBJ databases">
        <title>Whole genome shotgun sequence of Dactylosporangium siamense NBRC 106093.</title>
        <authorList>
            <person name="Komaki H."/>
            <person name="Tamura T."/>
        </authorList>
    </citation>
    <scope>NUCLEOTIDE SEQUENCE</scope>
    <source>
        <strain evidence="4">NBRC 106093</strain>
    </source>
</reference>
<dbReference type="Pfam" id="PF01740">
    <property type="entry name" value="STAS"/>
    <property type="match status" value="1"/>
</dbReference>
<dbReference type="RefSeq" id="WP_203851756.1">
    <property type="nucleotide sequence ID" value="NZ_BAAAVW010000014.1"/>
</dbReference>
<sequence>MEFSLDRDESHHLTDERATVEVTERDGAVIVTVRGKVLYDTLTPLSEAVSRLADRPATRVVLDLSGVSMCDSSGLNLFVRTRSELTSSGGWLRLAGTRPLVDNVLHITNLDRILPRYDTVEDALSA</sequence>
<dbReference type="Proteomes" id="UP000660611">
    <property type="component" value="Unassembled WGS sequence"/>
</dbReference>
<name>A0A919PX42_9ACTN</name>
<dbReference type="Gene3D" id="3.30.750.24">
    <property type="entry name" value="STAS domain"/>
    <property type="match status" value="1"/>
</dbReference>
<evidence type="ECO:0000259" key="3">
    <source>
        <dbReference type="PROSITE" id="PS50801"/>
    </source>
</evidence>
<comment type="caution">
    <text evidence="4">The sequence shown here is derived from an EMBL/GenBank/DDBJ whole genome shotgun (WGS) entry which is preliminary data.</text>
</comment>
<evidence type="ECO:0000256" key="1">
    <source>
        <dbReference type="ARBA" id="ARBA00009013"/>
    </source>
</evidence>
<organism evidence="4 5">
    <name type="scientific">Dactylosporangium siamense</name>
    <dbReference type="NCBI Taxonomy" id="685454"/>
    <lineage>
        <taxon>Bacteria</taxon>
        <taxon>Bacillati</taxon>
        <taxon>Actinomycetota</taxon>
        <taxon>Actinomycetes</taxon>
        <taxon>Micromonosporales</taxon>
        <taxon>Micromonosporaceae</taxon>
        <taxon>Dactylosporangium</taxon>
    </lineage>
</organism>
<dbReference type="AlphaFoldDB" id="A0A919PX42"/>
<evidence type="ECO:0000313" key="5">
    <source>
        <dbReference type="Proteomes" id="UP000660611"/>
    </source>
</evidence>
<accession>A0A919PX42</accession>
<dbReference type="InterPro" id="IPR002645">
    <property type="entry name" value="STAS_dom"/>
</dbReference>
<dbReference type="CDD" id="cd07043">
    <property type="entry name" value="STAS_anti-anti-sigma_factors"/>
    <property type="match status" value="1"/>
</dbReference>